<evidence type="ECO:0000256" key="1">
    <source>
        <dbReference type="ARBA" id="ARBA00022676"/>
    </source>
</evidence>
<dbReference type="InterPro" id="IPR001296">
    <property type="entry name" value="Glyco_trans_1"/>
</dbReference>
<feature type="domain" description="Glycosyl transferase family 1" evidence="3">
    <location>
        <begin position="193"/>
        <end position="352"/>
    </location>
</feature>
<dbReference type="AlphaFoldDB" id="A0A9D6L850"/>
<gene>
    <name evidence="5" type="ORF">HY076_03830</name>
</gene>
<comment type="caution">
    <text evidence="5">The sequence shown here is derived from an EMBL/GenBank/DDBJ whole genome shotgun (WGS) entry which is preliminary data.</text>
</comment>
<dbReference type="Pfam" id="PF00534">
    <property type="entry name" value="Glycos_transf_1"/>
    <property type="match status" value="1"/>
</dbReference>
<dbReference type="Gene3D" id="3.40.50.2000">
    <property type="entry name" value="Glycogen Phosphorylase B"/>
    <property type="match status" value="2"/>
</dbReference>
<keyword evidence="1" id="KW-0328">Glycosyltransferase</keyword>
<feature type="domain" description="Glycosyltransferase subfamily 4-like N-terminal" evidence="4">
    <location>
        <begin position="19"/>
        <end position="178"/>
    </location>
</feature>
<sequence>MRNERPVKLLLAESGTTLGGTERVVWEIATRLPSSRYEVAVWLADAPGVDELAASLAARGIAVTRVAEVDSRWDWAGMLRTFRALRRHAPALLHIHHVWPAADRYLPAIARAAGVPHVVVTEHIVGRSHSGAQRALKRRELDRADAVTTVCGAVADSLVRDYGVERARLRVVPNGADPPDEDDEHPAARRLRDELGAGQFRPLWVCAGRLEEQKGHAVLIDALAQLKSRSLDFVCAIAGNGALRQALERRAESLGLGRSLRFLGQIEAIGPLLAAADACVLPSLWEGLPLTLLEAMARGRPTIASAVGGIPEVVDDGVTGRLVPPGDVGALAAALEDFHRRPAESRVLGAAAAAEVRAEYTWPRVVERFEAVYDEVLGLASFAPEHRRPARAAARGGAR</sequence>
<evidence type="ECO:0000259" key="4">
    <source>
        <dbReference type="Pfam" id="PF13439"/>
    </source>
</evidence>
<accession>A0A9D6L850</accession>
<dbReference type="EMBL" id="JACQAY010000115">
    <property type="protein sequence ID" value="MBI3539385.1"/>
    <property type="molecule type" value="Genomic_DNA"/>
</dbReference>
<organism evidence="5 6">
    <name type="scientific">Eiseniibacteriota bacterium</name>
    <dbReference type="NCBI Taxonomy" id="2212470"/>
    <lineage>
        <taxon>Bacteria</taxon>
        <taxon>Candidatus Eiseniibacteriota</taxon>
    </lineage>
</organism>
<dbReference type="GO" id="GO:0016757">
    <property type="term" value="F:glycosyltransferase activity"/>
    <property type="evidence" value="ECO:0007669"/>
    <property type="project" value="UniProtKB-KW"/>
</dbReference>
<dbReference type="CDD" id="cd03811">
    <property type="entry name" value="GT4_GT28_WabH-like"/>
    <property type="match status" value="1"/>
</dbReference>
<dbReference type="SUPFAM" id="SSF53756">
    <property type="entry name" value="UDP-Glycosyltransferase/glycogen phosphorylase"/>
    <property type="match status" value="1"/>
</dbReference>
<protein>
    <submittedName>
        <fullName evidence="5">Glycosyltransferase</fullName>
    </submittedName>
</protein>
<evidence type="ECO:0000256" key="2">
    <source>
        <dbReference type="ARBA" id="ARBA00022679"/>
    </source>
</evidence>
<dbReference type="PANTHER" id="PTHR12526">
    <property type="entry name" value="GLYCOSYLTRANSFERASE"/>
    <property type="match status" value="1"/>
</dbReference>
<name>A0A9D6L850_UNCEI</name>
<evidence type="ECO:0000313" key="5">
    <source>
        <dbReference type="EMBL" id="MBI3539385.1"/>
    </source>
</evidence>
<reference evidence="5" key="1">
    <citation type="submission" date="2020-07" db="EMBL/GenBank/DDBJ databases">
        <title>Huge and variable diversity of episymbiotic CPR bacteria and DPANN archaea in groundwater ecosystems.</title>
        <authorList>
            <person name="He C.Y."/>
            <person name="Keren R."/>
            <person name="Whittaker M."/>
            <person name="Farag I.F."/>
            <person name="Doudna J."/>
            <person name="Cate J.H.D."/>
            <person name="Banfield J.F."/>
        </authorList>
    </citation>
    <scope>NUCLEOTIDE SEQUENCE</scope>
    <source>
        <strain evidence="5">NC_groundwater_928_Pr1_S-0.2um_72_17</strain>
    </source>
</reference>
<dbReference type="Pfam" id="PF13439">
    <property type="entry name" value="Glyco_transf_4"/>
    <property type="match status" value="1"/>
</dbReference>
<dbReference type="Proteomes" id="UP000807850">
    <property type="component" value="Unassembled WGS sequence"/>
</dbReference>
<evidence type="ECO:0000313" key="6">
    <source>
        <dbReference type="Proteomes" id="UP000807850"/>
    </source>
</evidence>
<evidence type="ECO:0000259" key="3">
    <source>
        <dbReference type="Pfam" id="PF00534"/>
    </source>
</evidence>
<proteinExistence type="predicted"/>
<dbReference type="InterPro" id="IPR028098">
    <property type="entry name" value="Glyco_trans_4-like_N"/>
</dbReference>
<keyword evidence="2" id="KW-0808">Transferase</keyword>
<dbReference type="PANTHER" id="PTHR12526:SF510">
    <property type="entry name" value="D-INOSITOL 3-PHOSPHATE GLYCOSYLTRANSFERASE"/>
    <property type="match status" value="1"/>
</dbReference>